<sequence>MGDISRGKFQQFQKPTLQKWEETATASLKGRPLPTLSRKTYENILIKPLYTKEDVKELSIDKAPAGGLHTRGFESTKSPWHISQRISGAHKQQIYENMMEALSRGQSTISIEASSLASLSHVQQMELFQSLPVHDYALHVLHISLPALSSALEDVDQPVTGIVATDPVANGLESGQFWSDAEKKRWVRSVQKLDRTHPQLQTLLVDVTLYEESGASAVQQLGIALGVAVNYLDLLQAEGWSVEKIISKLVFHFSFSSDFFTEVSKIRAFRALLTTLLSAYDVPPQKVTISGETSRINKSKLDEHVNILRAGNEAFAAVVAGVDYLTISPFTSKRDQKALADRLARNTQLILRDEVQLGRVLDPSGGSFYIESFTHSLIDRSWKYFQQIEGQGGLLHCMKSGEIQQTLHENLNEKKQHIQTRKQSMIGTNIYASLLEDYPNEEVPTTIETYTGERVAPIKRTRFAEEFEQLKIRGYKLAEAGHPPKVGVIALSSLKKHKARVDYVTGVLALAGIKSSISDPCNQPEQIVQYIEKSGLDYYCVCGQDEDYENILLPSLALLKEATPTPIDIAGLLNETSFQRLKEAGISGSIHAKQNILEKMSQLLTIWEARG</sequence>
<dbReference type="SUPFAM" id="SSF51703">
    <property type="entry name" value="Cobalamin (vitamin B12)-dependent enzymes"/>
    <property type="match status" value="1"/>
</dbReference>
<dbReference type="InterPro" id="IPR036724">
    <property type="entry name" value="Cobalamin-bd_sf"/>
</dbReference>
<evidence type="ECO:0000256" key="1">
    <source>
        <dbReference type="ARBA" id="ARBA00001922"/>
    </source>
</evidence>
<reference evidence="7 8" key="1">
    <citation type="journal article" date="2018" name="J. Microbiol.">
        <title>Bacillus spongiae sp. nov., isolated from sponge of Jeju Island.</title>
        <authorList>
            <person name="Lee G.E."/>
            <person name="Im W.T."/>
            <person name="Park J.S."/>
        </authorList>
    </citation>
    <scope>NUCLEOTIDE SEQUENCE [LARGE SCALE GENOMIC DNA]</scope>
    <source>
        <strain evidence="7 8">135PIL107-10</strain>
    </source>
</reference>
<dbReference type="Gene3D" id="3.40.50.280">
    <property type="entry name" value="Cobalamin-binding domain"/>
    <property type="match status" value="1"/>
</dbReference>
<name>A0ABU8HG85_9BACI</name>
<keyword evidence="3" id="KW-0846">Cobalamin</keyword>
<keyword evidence="5" id="KW-0170">Cobalt</keyword>
<comment type="cofactor">
    <cofactor evidence="1">
        <name>adenosylcob(III)alamin</name>
        <dbReference type="ChEBI" id="CHEBI:18408"/>
    </cofactor>
</comment>
<evidence type="ECO:0000256" key="2">
    <source>
        <dbReference type="ARBA" id="ARBA00008465"/>
    </source>
</evidence>
<evidence type="ECO:0000313" key="7">
    <source>
        <dbReference type="EMBL" id="MEI5908172.1"/>
    </source>
</evidence>
<evidence type="ECO:0000256" key="5">
    <source>
        <dbReference type="ARBA" id="ARBA00023285"/>
    </source>
</evidence>
<keyword evidence="4" id="KW-0413">Isomerase</keyword>
<dbReference type="EMBL" id="JBBAXC010000011">
    <property type="protein sequence ID" value="MEI5908172.1"/>
    <property type="molecule type" value="Genomic_DNA"/>
</dbReference>
<feature type="domain" description="Methylmalonyl-CoA mutase alpha/beta chain catalytic" evidence="6">
    <location>
        <begin position="160"/>
        <end position="468"/>
    </location>
</feature>
<organism evidence="7 8">
    <name type="scientific">Bacillus spongiae</name>
    <dbReference type="NCBI Taxonomy" id="2683610"/>
    <lineage>
        <taxon>Bacteria</taxon>
        <taxon>Bacillati</taxon>
        <taxon>Bacillota</taxon>
        <taxon>Bacilli</taxon>
        <taxon>Bacillales</taxon>
        <taxon>Bacillaceae</taxon>
        <taxon>Bacillus</taxon>
    </lineage>
</organism>
<dbReference type="InterPro" id="IPR016176">
    <property type="entry name" value="Cbl-dep_enz_cat"/>
</dbReference>
<evidence type="ECO:0000313" key="8">
    <source>
        <dbReference type="Proteomes" id="UP001312865"/>
    </source>
</evidence>
<dbReference type="InterPro" id="IPR006099">
    <property type="entry name" value="MeMalonylCoA_mutase_a/b_cat"/>
</dbReference>
<evidence type="ECO:0000259" key="6">
    <source>
        <dbReference type="Pfam" id="PF01642"/>
    </source>
</evidence>
<gene>
    <name evidence="7" type="ORF">WAK64_14025</name>
</gene>
<dbReference type="SUPFAM" id="SSF52242">
    <property type="entry name" value="Cobalamin (vitamin B12)-binding domain"/>
    <property type="match status" value="1"/>
</dbReference>
<dbReference type="Proteomes" id="UP001312865">
    <property type="component" value="Unassembled WGS sequence"/>
</dbReference>
<proteinExistence type="inferred from homology"/>
<comment type="similarity">
    <text evidence="2">Belongs to the methylmalonyl-CoA mutase family.</text>
</comment>
<comment type="caution">
    <text evidence="7">The sequence shown here is derived from an EMBL/GenBank/DDBJ whole genome shotgun (WGS) entry which is preliminary data.</text>
</comment>
<accession>A0ABU8HG85</accession>
<protein>
    <submittedName>
        <fullName evidence="7">Methylmalonyl-CoA mutase family protein</fullName>
    </submittedName>
</protein>
<evidence type="ECO:0000256" key="4">
    <source>
        <dbReference type="ARBA" id="ARBA00023235"/>
    </source>
</evidence>
<dbReference type="Gene3D" id="3.20.20.240">
    <property type="entry name" value="Methylmalonyl-CoA mutase"/>
    <property type="match status" value="1"/>
</dbReference>
<dbReference type="PANTHER" id="PTHR48101:SF1">
    <property type="entry name" value="METHYLMALONYL-COA MUTASE, LARGE SUBUNIT"/>
    <property type="match status" value="1"/>
</dbReference>
<evidence type="ECO:0000256" key="3">
    <source>
        <dbReference type="ARBA" id="ARBA00022628"/>
    </source>
</evidence>
<dbReference type="Pfam" id="PF01642">
    <property type="entry name" value="MM_CoA_mutase"/>
    <property type="match status" value="1"/>
</dbReference>
<keyword evidence="8" id="KW-1185">Reference proteome</keyword>
<dbReference type="PANTHER" id="PTHR48101">
    <property type="entry name" value="METHYLMALONYL-COA MUTASE, MITOCHONDRIAL-RELATED"/>
    <property type="match status" value="1"/>
</dbReference>